<dbReference type="Gene3D" id="2.60.200.20">
    <property type="match status" value="1"/>
</dbReference>
<keyword evidence="4" id="KW-0158">Chromosome</keyword>
<dbReference type="InterPro" id="IPR008984">
    <property type="entry name" value="SMAD_FHA_dom_sf"/>
</dbReference>
<evidence type="ECO:0000256" key="11">
    <source>
        <dbReference type="ARBA" id="ARBA00023306"/>
    </source>
</evidence>
<keyword evidence="7" id="KW-0227">DNA damage</keyword>
<evidence type="ECO:0000313" key="18">
    <source>
        <dbReference type="RefSeq" id="XP_025407829.1"/>
    </source>
</evidence>
<feature type="domain" description="BRCT" evidence="16">
    <location>
        <begin position="890"/>
        <end position="979"/>
    </location>
</feature>
<comment type="subcellular location">
    <subcellularLocation>
        <location evidence="2">Chromosome</location>
    </subcellularLocation>
    <subcellularLocation>
        <location evidence="1">Nucleus</location>
    </subcellularLocation>
</comment>
<dbReference type="SUPFAM" id="SSF52113">
    <property type="entry name" value="BRCT domain"/>
    <property type="match status" value="1"/>
</dbReference>
<evidence type="ECO:0000256" key="12">
    <source>
        <dbReference type="ARBA" id="ARBA00023858"/>
    </source>
</evidence>
<dbReference type="GO" id="GO:0005694">
    <property type="term" value="C:chromosome"/>
    <property type="evidence" value="ECO:0007669"/>
    <property type="project" value="UniProtKB-SubCell"/>
</dbReference>
<dbReference type="InterPro" id="IPR000253">
    <property type="entry name" value="FHA_dom"/>
</dbReference>
<dbReference type="RefSeq" id="XP_025407830.1">
    <property type="nucleotide sequence ID" value="XM_025552045.1"/>
</dbReference>
<feature type="compositionally biased region" description="Polar residues" evidence="14">
    <location>
        <begin position="751"/>
        <end position="766"/>
    </location>
</feature>
<dbReference type="OrthoDB" id="342264at2759"/>
<name>A0A8B8FBY4_9HEMI</name>
<keyword evidence="6" id="KW-0677">Repeat</keyword>
<dbReference type="AlphaFoldDB" id="A0A8B8FBY4"/>
<keyword evidence="10" id="KW-0539">Nucleus</keyword>
<dbReference type="PANTHER" id="PTHR23196">
    <property type="entry name" value="PAX TRANSCRIPTION ACTIVATION DOMAIN INTERACTING PROTEIN"/>
    <property type="match status" value="1"/>
</dbReference>
<keyword evidence="5" id="KW-1017">Isopeptide bond</keyword>
<dbReference type="GO" id="GO:0006974">
    <property type="term" value="P:DNA damage response"/>
    <property type="evidence" value="ECO:0007669"/>
    <property type="project" value="UniProtKB-KW"/>
</dbReference>
<organism evidence="17 19">
    <name type="scientific">Sipha flava</name>
    <name type="common">yellow sugarcane aphid</name>
    <dbReference type="NCBI Taxonomy" id="143950"/>
    <lineage>
        <taxon>Eukaryota</taxon>
        <taxon>Metazoa</taxon>
        <taxon>Ecdysozoa</taxon>
        <taxon>Arthropoda</taxon>
        <taxon>Hexapoda</taxon>
        <taxon>Insecta</taxon>
        <taxon>Pterygota</taxon>
        <taxon>Neoptera</taxon>
        <taxon>Paraneoptera</taxon>
        <taxon>Hemiptera</taxon>
        <taxon>Sternorrhyncha</taxon>
        <taxon>Aphidomorpha</taxon>
        <taxon>Aphidoidea</taxon>
        <taxon>Aphididae</taxon>
        <taxon>Sipha</taxon>
    </lineage>
</organism>
<dbReference type="Pfam" id="PF00498">
    <property type="entry name" value="FHA"/>
    <property type="match status" value="1"/>
</dbReference>
<evidence type="ECO:0000256" key="13">
    <source>
        <dbReference type="ARBA" id="ARBA00030146"/>
    </source>
</evidence>
<evidence type="ECO:0000256" key="2">
    <source>
        <dbReference type="ARBA" id="ARBA00004286"/>
    </source>
</evidence>
<feature type="compositionally biased region" description="Basic and acidic residues" evidence="14">
    <location>
        <begin position="734"/>
        <end position="747"/>
    </location>
</feature>
<dbReference type="CDD" id="cd17744">
    <property type="entry name" value="BRCT_MDC1_rpt1"/>
    <property type="match status" value="1"/>
</dbReference>
<dbReference type="PANTHER" id="PTHR23196:SF1">
    <property type="entry name" value="PAX-INTERACTING PROTEIN 1"/>
    <property type="match status" value="1"/>
</dbReference>
<evidence type="ECO:0000256" key="4">
    <source>
        <dbReference type="ARBA" id="ARBA00022454"/>
    </source>
</evidence>
<dbReference type="PROSITE" id="PS50006">
    <property type="entry name" value="FHA_DOMAIN"/>
    <property type="match status" value="1"/>
</dbReference>
<keyword evidence="17" id="KW-1185">Reference proteome</keyword>
<evidence type="ECO:0000313" key="17">
    <source>
        <dbReference type="Proteomes" id="UP000694846"/>
    </source>
</evidence>
<protein>
    <recommendedName>
        <fullName evidence="3">Mediator of DNA damage checkpoint protein 1</fullName>
    </recommendedName>
    <alternativeName>
        <fullName evidence="13">PAX transactivation activation domain-interacting protein</fullName>
    </alternativeName>
    <alternativeName>
        <fullName evidence="12">PAX-interacting protein 1</fullName>
    </alternativeName>
</protein>
<evidence type="ECO:0000256" key="1">
    <source>
        <dbReference type="ARBA" id="ARBA00004123"/>
    </source>
</evidence>
<keyword evidence="9" id="KW-0007">Acetylation</keyword>
<dbReference type="Pfam" id="PF16589">
    <property type="entry name" value="BRCT_2"/>
    <property type="match status" value="1"/>
</dbReference>
<dbReference type="SUPFAM" id="SSF49879">
    <property type="entry name" value="SMAD/FHA domain"/>
    <property type="match status" value="1"/>
</dbReference>
<evidence type="ECO:0000256" key="8">
    <source>
        <dbReference type="ARBA" id="ARBA00022843"/>
    </source>
</evidence>
<dbReference type="Proteomes" id="UP000694846">
    <property type="component" value="Unplaced"/>
</dbReference>
<evidence type="ECO:0000256" key="3">
    <source>
        <dbReference type="ARBA" id="ARBA00015014"/>
    </source>
</evidence>
<dbReference type="SMART" id="SM00292">
    <property type="entry name" value="BRCT"/>
    <property type="match status" value="2"/>
</dbReference>
<dbReference type="CDD" id="cd00060">
    <property type="entry name" value="FHA"/>
    <property type="match status" value="1"/>
</dbReference>
<dbReference type="Pfam" id="PF16770">
    <property type="entry name" value="RTT107_BRCT_5"/>
    <property type="match status" value="1"/>
</dbReference>
<evidence type="ECO:0000256" key="7">
    <source>
        <dbReference type="ARBA" id="ARBA00022763"/>
    </source>
</evidence>
<dbReference type="PROSITE" id="PS50172">
    <property type="entry name" value="BRCT"/>
    <property type="match status" value="1"/>
</dbReference>
<dbReference type="GeneID" id="112681745"/>
<proteinExistence type="predicted"/>
<evidence type="ECO:0000256" key="5">
    <source>
        <dbReference type="ARBA" id="ARBA00022499"/>
    </source>
</evidence>
<dbReference type="InterPro" id="IPR001357">
    <property type="entry name" value="BRCT_dom"/>
</dbReference>
<feature type="domain" description="FHA" evidence="15">
    <location>
        <begin position="52"/>
        <end position="101"/>
    </location>
</feature>
<evidence type="ECO:0000259" key="15">
    <source>
        <dbReference type="PROSITE" id="PS50006"/>
    </source>
</evidence>
<dbReference type="GO" id="GO:0005634">
    <property type="term" value="C:nucleus"/>
    <property type="evidence" value="ECO:0007669"/>
    <property type="project" value="UniProtKB-SubCell"/>
</dbReference>
<evidence type="ECO:0000313" key="19">
    <source>
        <dbReference type="RefSeq" id="XP_025407830.1"/>
    </source>
</evidence>
<accession>A0A8B8FBY4</accession>
<feature type="compositionally biased region" description="Polar residues" evidence="14">
    <location>
        <begin position="575"/>
        <end position="586"/>
    </location>
</feature>
<keyword evidence="11" id="KW-0131">Cell cycle</keyword>
<sequence length="1086" mass="122660">MDEDSPWLCTQAMHDCVDDHPIDRNDKANSFGCIVLNNVDDNECYVLNEGDNTIGRHPLNHIYIEHPSVSMNHAVIQCDSDGVVLLDKGSLNKTKLNKKPLKKNVAYFLEENACLMFGEIKANYYVDGKPTEAPKEVKAIVSNGTSLENIMENHAFSAPQLPCAGNTINMLCNKEKTDKVSGNNSTDKTEMITLKTITQSECVHNKHDDVYLESNHSSPSDAFLLDAVSQIESQLLPEIVQEESLSPVMDFGNSLSNINNLSSNVFQIPNKMNSNETRDETPSPVMDLGLKENYELLTPVTNCHTRPLVNEITNNIDNLNETQCLVIDNNVKESKSPYSLLNLKNEKDFTINNDLFNFTQDPSDTIKPCEASLSNSKSCNIGPHEDLAQKPDVDDDFFNCPTQKLSVSKCSSSIPKLSSNVHEEETQGPSETIKSYEAGLSHSKSYNISPHEDFAKKPDMDDDFFNCPTQKVSIATTILSTKNLSSKHEQETQKRSEFVCPNINDSSYIKNSSSGVYRDLTETSDLNNEDFFNCPTQKLSHSIESKTSTGKPNQEISVSNIIETENQDFLVQKSTRMPFSKNNSPDNSKKQNKENVHKISNENFSSSSSIHENENNNFLVDTNSENKSVKQKRTVLLNNTEECLIRNSMCLESNSNNKSKYTHSSVISNENKYSYKNLKTKKKPIIRVKKDLHKSSSASLSNNSLHNTNIISDDVTEPAKKNINSFTCSKIENERRKSSIKQEHFSDDSMDFQNFNSPSNKSLSKQNNETIFSPLNIPSLNENVIQQQSTPIDLETNSISVHCEPSCSNTAVTKWKLFWNKKKLACENKGKSCKQENVNFSNADKIKNRYQTRALVKRENATENDKKRKQNTVNVEDKNKRLCYEDRENILNPLIPSTVVVTFSFLKSRHLQELKKFIETTGGCVTDEITQCTVLVTDKIRCTMKILSAIAKGCPIVNPNWIKHSYTVKNFQDVDEFLIVDKDAERKYKFQLKESLARAKTSRLLEGYTVLVTPSVKPGLKDMKVIITCAGGNFTVNWPIQRVQKELIVTCDQDRRRWKSIWNNSTAKIIDSDTFVMSIIRQKLNV</sequence>
<dbReference type="SMART" id="SM00240">
    <property type="entry name" value="FHA"/>
    <property type="match status" value="1"/>
</dbReference>
<dbReference type="RefSeq" id="XP_025407829.1">
    <property type="nucleotide sequence ID" value="XM_025552044.1"/>
</dbReference>
<evidence type="ECO:0000256" key="9">
    <source>
        <dbReference type="ARBA" id="ARBA00022990"/>
    </source>
</evidence>
<evidence type="ECO:0000256" key="6">
    <source>
        <dbReference type="ARBA" id="ARBA00022737"/>
    </source>
</evidence>
<dbReference type="InterPro" id="IPR051579">
    <property type="entry name" value="DDR_Transcriptional_Reg"/>
</dbReference>
<feature type="region of interest" description="Disordered" evidence="14">
    <location>
        <begin position="575"/>
        <end position="594"/>
    </location>
</feature>
<dbReference type="InterPro" id="IPR036420">
    <property type="entry name" value="BRCT_dom_sf"/>
</dbReference>
<keyword evidence="8" id="KW-0832">Ubl conjugation</keyword>
<evidence type="ECO:0000259" key="16">
    <source>
        <dbReference type="PROSITE" id="PS50172"/>
    </source>
</evidence>
<dbReference type="Gene3D" id="3.40.50.10190">
    <property type="entry name" value="BRCT domain"/>
    <property type="match status" value="2"/>
</dbReference>
<dbReference type="CDD" id="cd18432">
    <property type="entry name" value="BRCT_PAXIP1_rpt6_like"/>
    <property type="match status" value="1"/>
</dbReference>
<evidence type="ECO:0000256" key="14">
    <source>
        <dbReference type="SAM" id="MobiDB-lite"/>
    </source>
</evidence>
<gene>
    <name evidence="18 19" type="primary">LOC112681745</name>
</gene>
<reference evidence="18 19" key="1">
    <citation type="submission" date="2025-04" db="UniProtKB">
        <authorList>
            <consortium name="RefSeq"/>
        </authorList>
    </citation>
    <scope>IDENTIFICATION</scope>
    <source>
        <tissue evidence="18 19">Whole body</tissue>
    </source>
</reference>
<feature type="region of interest" description="Disordered" evidence="14">
    <location>
        <begin position="541"/>
        <end position="561"/>
    </location>
</feature>
<evidence type="ECO:0000256" key="10">
    <source>
        <dbReference type="ARBA" id="ARBA00023242"/>
    </source>
</evidence>
<feature type="region of interest" description="Disordered" evidence="14">
    <location>
        <begin position="734"/>
        <end position="766"/>
    </location>
</feature>